<evidence type="ECO:0000313" key="3">
    <source>
        <dbReference type="EMBL" id="KGF85312.1"/>
    </source>
</evidence>
<protein>
    <submittedName>
        <fullName evidence="3">UDP-glucose 4-epimerase</fullName>
        <ecNumber evidence="3">5.1.3.2</ecNumber>
    </submittedName>
</protein>
<name>A0A0A1Z6U1_PROMR</name>
<dbReference type="SUPFAM" id="SSF51735">
    <property type="entry name" value="NAD(P)-binding Rossmann-fold domains"/>
    <property type="match status" value="1"/>
</dbReference>
<dbReference type="Pfam" id="PF01370">
    <property type="entry name" value="Epimerase"/>
    <property type="match status" value="1"/>
</dbReference>
<dbReference type="STRING" id="59925.EU91_1412"/>
<dbReference type="eggNOG" id="COG0451">
    <property type="taxonomic scope" value="Bacteria"/>
</dbReference>
<dbReference type="RefSeq" id="WP_052041306.1">
    <property type="nucleotide sequence ID" value="NZ_CP138934.1"/>
</dbReference>
<dbReference type="GO" id="GO:0003978">
    <property type="term" value="F:UDP-glucose 4-epimerase activity"/>
    <property type="evidence" value="ECO:0007669"/>
    <property type="project" value="UniProtKB-EC"/>
</dbReference>
<dbReference type="Gene3D" id="3.40.50.720">
    <property type="entry name" value="NAD(P)-binding Rossmann-like Domain"/>
    <property type="match status" value="1"/>
</dbReference>
<gene>
    <name evidence="3" type="ORF">EU91_1412</name>
</gene>
<dbReference type="AlphaFoldDB" id="A0A0A1Z6U1"/>
<accession>A0A0A1Z6U1</accession>
<proteinExistence type="inferred from homology"/>
<comment type="similarity">
    <text evidence="1">Belongs to the NAD(P)-dependent epimerase/dehydratase family.</text>
</comment>
<dbReference type="OrthoDB" id="9801785at2"/>
<organism evidence="3 4">
    <name type="scientific">Prochlorococcus marinus str. GP2</name>
    <dbReference type="NCBI Taxonomy" id="59925"/>
    <lineage>
        <taxon>Bacteria</taxon>
        <taxon>Bacillati</taxon>
        <taxon>Cyanobacteriota</taxon>
        <taxon>Cyanophyceae</taxon>
        <taxon>Synechococcales</taxon>
        <taxon>Prochlorococcaceae</taxon>
        <taxon>Prochlorococcus</taxon>
    </lineage>
</organism>
<evidence type="ECO:0000259" key="2">
    <source>
        <dbReference type="Pfam" id="PF01370"/>
    </source>
</evidence>
<evidence type="ECO:0000313" key="4">
    <source>
        <dbReference type="Proteomes" id="UP000030598"/>
    </source>
</evidence>
<dbReference type="InterPro" id="IPR036291">
    <property type="entry name" value="NAD(P)-bd_dom_sf"/>
</dbReference>
<dbReference type="Proteomes" id="UP000030598">
    <property type="component" value="Unassembled WGS sequence"/>
</dbReference>
<dbReference type="EMBL" id="JNAH01000008">
    <property type="protein sequence ID" value="KGF85312.1"/>
    <property type="molecule type" value="Genomic_DNA"/>
</dbReference>
<dbReference type="EC" id="5.1.3.2" evidence="3"/>
<dbReference type="PANTHER" id="PTHR43000">
    <property type="entry name" value="DTDP-D-GLUCOSE 4,6-DEHYDRATASE-RELATED"/>
    <property type="match status" value="1"/>
</dbReference>
<dbReference type="InterPro" id="IPR001509">
    <property type="entry name" value="Epimerase_deHydtase"/>
</dbReference>
<keyword evidence="3" id="KW-0413">Isomerase</keyword>
<sequence>MKILVTGGMGFIGQYVVEELKRRGYVPVIFDHHRRLSHEYPDGVEIFQGDILDEVAVTEAMAHSDGWIHLAAVLGTQETINNPRPAAQSNIMGGLNILEAAAQYNLPGSYIAVGNHWMNNTYSITKSMIERFIDMFNKYRGTKVNIVRAVNAYGPRQVAFSPFGPGKVRKITPSFVCRALSNMDVEIYGDGSQISDMVFVADVAKALVNALLKAHQGEVFKVPIEVGPEKHNSVKEVAELIISLSGSRSKIINLPMRPGEIPGSIVKADINTLRLIEMDPKDLVDLKVGMQQTIDYFERYLNKVNISQYKTSR</sequence>
<comment type="caution">
    <text evidence="3">The sequence shown here is derived from an EMBL/GenBank/DDBJ whole genome shotgun (WGS) entry which is preliminary data.</text>
</comment>
<evidence type="ECO:0000256" key="1">
    <source>
        <dbReference type="ARBA" id="ARBA00007637"/>
    </source>
</evidence>
<reference evidence="4" key="1">
    <citation type="journal article" date="2014" name="Sci. Data">
        <title>Genomes of diverse isolates of the marine cyanobacterium Prochlorococcus.</title>
        <authorList>
            <person name="Biller S."/>
            <person name="Berube P."/>
            <person name="Thompson J."/>
            <person name="Kelly L."/>
            <person name="Roggensack S."/>
            <person name="Awad L."/>
            <person name="Roache-Johnson K."/>
            <person name="Ding H."/>
            <person name="Giovannoni S.J."/>
            <person name="Moore L.R."/>
            <person name="Chisholm S.W."/>
        </authorList>
    </citation>
    <scope>NUCLEOTIDE SEQUENCE [LARGE SCALE GENOMIC DNA]</scope>
    <source>
        <strain evidence="4">GP2</strain>
    </source>
</reference>
<feature type="domain" description="NAD-dependent epimerase/dehydratase" evidence="2">
    <location>
        <begin position="3"/>
        <end position="221"/>
    </location>
</feature>